<dbReference type="SUPFAM" id="SSF47459">
    <property type="entry name" value="HLH, helix-loop-helix DNA-binding domain"/>
    <property type="match status" value="1"/>
</dbReference>
<evidence type="ECO:0000313" key="8">
    <source>
        <dbReference type="EMBL" id="KAK7291836.1"/>
    </source>
</evidence>
<evidence type="ECO:0000256" key="2">
    <source>
        <dbReference type="ARBA" id="ARBA00023015"/>
    </source>
</evidence>
<name>A0AAN9J567_CROPI</name>
<proteinExistence type="predicted"/>
<evidence type="ECO:0000313" key="9">
    <source>
        <dbReference type="Proteomes" id="UP001372338"/>
    </source>
</evidence>
<sequence>MHPMDDVFSLSETARTDFLRSLVINFPGCAYICLWQYDPHHINNNCVPGLAFRNHHPYLELQQSDLLRLEARIKQVDIQAALRSLFPEDFSRQPQTINYQNNPHYLLSSISPQCSSLLLNSIPPCTSMSQNPETLGVMVPTMQSLPATETSHQVIPTHFLTPQGEQEALIRAMLHVISSSSSTSHDHDQQNLPNNSSSVIHYYPDHATTAFKKYRAEDHIGPNVRFNCHRHSMLKRSFAFSRSLNSLRMRERVRADTRHTSIQLQHMISERRRREKLSENFQALRVLLPPGTKKDKASILEAAKETLRSLTTEIEKFNIRNHELTILLSAKEANASDDTSNERLNVRVSNVVPQSSSSSEERMVELQVTVRGGQSSQVDISIRLLEFFKRVQNVRLISMDANTHATVEGTTINQLTFRLRIIEGSAWDECAFQEAVRRLVAELLNGHVGQKL</sequence>
<evidence type="ECO:0000256" key="5">
    <source>
        <dbReference type="ARBA" id="ARBA00023242"/>
    </source>
</evidence>
<reference evidence="8 9" key="1">
    <citation type="submission" date="2024-01" db="EMBL/GenBank/DDBJ databases">
        <title>The genomes of 5 underutilized Papilionoideae crops provide insights into root nodulation and disease resistanc.</title>
        <authorList>
            <person name="Yuan L."/>
        </authorList>
    </citation>
    <scope>NUCLEOTIDE SEQUENCE [LARGE SCALE GENOMIC DNA]</scope>
    <source>
        <strain evidence="8">ZHUSHIDOU_FW_LH</strain>
        <tissue evidence="8">Leaf</tissue>
    </source>
</reference>
<keyword evidence="2" id="KW-0805">Transcription regulation</keyword>
<keyword evidence="4" id="KW-0804">Transcription</keyword>
<dbReference type="InterPro" id="IPR036638">
    <property type="entry name" value="HLH_DNA-bd_sf"/>
</dbReference>
<dbReference type="InterPro" id="IPR055478">
    <property type="entry name" value="DUF7050"/>
</dbReference>
<evidence type="ECO:0000256" key="6">
    <source>
        <dbReference type="SAM" id="MobiDB-lite"/>
    </source>
</evidence>
<dbReference type="InterPro" id="IPR055477">
    <property type="entry name" value="DUF7049"/>
</dbReference>
<organism evidence="8 9">
    <name type="scientific">Crotalaria pallida</name>
    <name type="common">Smooth rattlebox</name>
    <name type="synonym">Crotalaria striata</name>
    <dbReference type="NCBI Taxonomy" id="3830"/>
    <lineage>
        <taxon>Eukaryota</taxon>
        <taxon>Viridiplantae</taxon>
        <taxon>Streptophyta</taxon>
        <taxon>Embryophyta</taxon>
        <taxon>Tracheophyta</taxon>
        <taxon>Spermatophyta</taxon>
        <taxon>Magnoliopsida</taxon>
        <taxon>eudicotyledons</taxon>
        <taxon>Gunneridae</taxon>
        <taxon>Pentapetalae</taxon>
        <taxon>rosids</taxon>
        <taxon>fabids</taxon>
        <taxon>Fabales</taxon>
        <taxon>Fabaceae</taxon>
        <taxon>Papilionoideae</taxon>
        <taxon>50 kb inversion clade</taxon>
        <taxon>genistoids sensu lato</taxon>
        <taxon>core genistoids</taxon>
        <taxon>Crotalarieae</taxon>
        <taxon>Crotalaria</taxon>
    </lineage>
</organism>
<dbReference type="InterPro" id="IPR044658">
    <property type="entry name" value="bHLH92/bHLH041-like"/>
</dbReference>
<feature type="region of interest" description="Disordered" evidence="6">
    <location>
        <begin position="180"/>
        <end position="199"/>
    </location>
</feature>
<feature type="compositionally biased region" description="Polar residues" evidence="6">
    <location>
        <begin position="190"/>
        <end position="199"/>
    </location>
</feature>
<comment type="caution">
    <text evidence="8">The sequence shown here is derived from an EMBL/GenBank/DDBJ whole genome shotgun (WGS) entry which is preliminary data.</text>
</comment>
<dbReference type="PANTHER" id="PTHR46665">
    <property type="entry name" value="TRANSCRIPTION FACTOR BHLH041-RELATED-RELATED"/>
    <property type="match status" value="1"/>
</dbReference>
<accession>A0AAN9J567</accession>
<dbReference type="AlphaFoldDB" id="A0AAN9J567"/>
<dbReference type="Gene3D" id="4.10.280.10">
    <property type="entry name" value="Helix-loop-helix DNA-binding domain"/>
    <property type="match status" value="1"/>
</dbReference>
<dbReference type="GO" id="GO:0003677">
    <property type="term" value="F:DNA binding"/>
    <property type="evidence" value="ECO:0007669"/>
    <property type="project" value="UniProtKB-KW"/>
</dbReference>
<keyword evidence="5" id="KW-0539">Nucleus</keyword>
<dbReference type="Proteomes" id="UP001372338">
    <property type="component" value="Unassembled WGS sequence"/>
</dbReference>
<dbReference type="InterPro" id="IPR011598">
    <property type="entry name" value="bHLH_dom"/>
</dbReference>
<dbReference type="GO" id="GO:0046983">
    <property type="term" value="F:protein dimerization activity"/>
    <property type="evidence" value="ECO:0007669"/>
    <property type="project" value="InterPro"/>
</dbReference>
<dbReference type="GO" id="GO:0005634">
    <property type="term" value="C:nucleus"/>
    <property type="evidence" value="ECO:0007669"/>
    <property type="project" value="UniProtKB-SubCell"/>
</dbReference>
<dbReference type="PROSITE" id="PS50888">
    <property type="entry name" value="BHLH"/>
    <property type="match status" value="1"/>
</dbReference>
<gene>
    <name evidence="8" type="ORF">RIF29_07293</name>
</gene>
<keyword evidence="3" id="KW-0238">DNA-binding</keyword>
<dbReference type="PANTHER" id="PTHR46665:SF1">
    <property type="entry name" value="SPERMATOGENESIS- AND OOGENESIS-SPECIFIC BASIC HELIX-LOOP-HELIX-CONTAINING PROTEIN 1"/>
    <property type="match status" value="1"/>
</dbReference>
<dbReference type="Pfam" id="PF23132">
    <property type="entry name" value="DUF7049"/>
    <property type="match status" value="1"/>
</dbReference>
<dbReference type="EMBL" id="JAYWIO010000001">
    <property type="protein sequence ID" value="KAK7291836.1"/>
    <property type="molecule type" value="Genomic_DNA"/>
</dbReference>
<evidence type="ECO:0000256" key="3">
    <source>
        <dbReference type="ARBA" id="ARBA00023125"/>
    </source>
</evidence>
<evidence type="ECO:0000256" key="4">
    <source>
        <dbReference type="ARBA" id="ARBA00023163"/>
    </source>
</evidence>
<feature type="domain" description="BHLH" evidence="7">
    <location>
        <begin position="261"/>
        <end position="310"/>
    </location>
</feature>
<dbReference type="Pfam" id="PF23133">
    <property type="entry name" value="DUF7050"/>
    <property type="match status" value="1"/>
</dbReference>
<comment type="subcellular location">
    <subcellularLocation>
        <location evidence="1">Nucleus</location>
    </subcellularLocation>
</comment>
<protein>
    <recommendedName>
        <fullName evidence="7">BHLH domain-containing protein</fullName>
    </recommendedName>
</protein>
<evidence type="ECO:0000259" key="7">
    <source>
        <dbReference type="PROSITE" id="PS50888"/>
    </source>
</evidence>
<dbReference type="CDD" id="cd11393">
    <property type="entry name" value="bHLH_AtbHLH_like"/>
    <property type="match status" value="1"/>
</dbReference>
<dbReference type="Pfam" id="PF00010">
    <property type="entry name" value="HLH"/>
    <property type="match status" value="1"/>
</dbReference>
<dbReference type="InterPro" id="IPR045239">
    <property type="entry name" value="bHLH95_bHLH"/>
</dbReference>
<evidence type="ECO:0000256" key="1">
    <source>
        <dbReference type="ARBA" id="ARBA00004123"/>
    </source>
</evidence>
<keyword evidence="9" id="KW-1185">Reference proteome</keyword>
<dbReference type="SMART" id="SM00353">
    <property type="entry name" value="HLH"/>
    <property type="match status" value="1"/>
</dbReference>